<feature type="transmembrane region" description="Helical" evidence="1">
    <location>
        <begin position="107"/>
        <end position="131"/>
    </location>
</feature>
<keyword evidence="1" id="KW-0812">Transmembrane</keyword>
<name>A0A1I7WWC7_HETBA</name>
<evidence type="ECO:0000256" key="1">
    <source>
        <dbReference type="SAM" id="Phobius"/>
    </source>
</evidence>
<reference evidence="3" key="1">
    <citation type="submission" date="2016-11" db="UniProtKB">
        <authorList>
            <consortium name="WormBaseParasite"/>
        </authorList>
    </citation>
    <scope>IDENTIFICATION</scope>
</reference>
<dbReference type="WBParaSite" id="Hba_09497">
    <property type="protein sequence ID" value="Hba_09497"/>
    <property type="gene ID" value="Hba_09497"/>
</dbReference>
<protein>
    <submittedName>
        <fullName evidence="3">Transmembrane protein</fullName>
    </submittedName>
</protein>
<keyword evidence="1" id="KW-0472">Membrane</keyword>
<keyword evidence="2" id="KW-1185">Reference proteome</keyword>
<sequence>MAGFKSINQTKMSSYRSRVAIVLLLIVNYGNSVILTLEAFGSESHLTFLIILFNSFVVICTLYGIYSYKLVFITPNVISKVSLSSAALFYGLQMAETSDYSSVFHLLWILLSVCLFIWEIHAMFSATFGIIKELNHKANLKPPPSYNQKENVLIDSRGTIE</sequence>
<evidence type="ECO:0000313" key="3">
    <source>
        <dbReference type="WBParaSite" id="Hba_09497"/>
    </source>
</evidence>
<feature type="transmembrane region" description="Helical" evidence="1">
    <location>
        <begin position="77"/>
        <end position="95"/>
    </location>
</feature>
<evidence type="ECO:0000313" key="2">
    <source>
        <dbReference type="Proteomes" id="UP000095283"/>
    </source>
</evidence>
<organism evidence="2 3">
    <name type="scientific">Heterorhabditis bacteriophora</name>
    <name type="common">Entomopathogenic nematode worm</name>
    <dbReference type="NCBI Taxonomy" id="37862"/>
    <lineage>
        <taxon>Eukaryota</taxon>
        <taxon>Metazoa</taxon>
        <taxon>Ecdysozoa</taxon>
        <taxon>Nematoda</taxon>
        <taxon>Chromadorea</taxon>
        <taxon>Rhabditida</taxon>
        <taxon>Rhabditina</taxon>
        <taxon>Rhabditomorpha</taxon>
        <taxon>Strongyloidea</taxon>
        <taxon>Heterorhabditidae</taxon>
        <taxon>Heterorhabditis</taxon>
    </lineage>
</organism>
<keyword evidence="1" id="KW-1133">Transmembrane helix</keyword>
<feature type="transmembrane region" description="Helical" evidence="1">
    <location>
        <begin position="21"/>
        <end position="40"/>
    </location>
</feature>
<proteinExistence type="predicted"/>
<feature type="transmembrane region" description="Helical" evidence="1">
    <location>
        <begin position="46"/>
        <end position="65"/>
    </location>
</feature>
<accession>A0A1I7WWC7</accession>
<dbReference type="AlphaFoldDB" id="A0A1I7WWC7"/>
<dbReference type="Proteomes" id="UP000095283">
    <property type="component" value="Unplaced"/>
</dbReference>